<evidence type="ECO:0000313" key="1">
    <source>
        <dbReference type="EMBL" id="SOC42458.1"/>
    </source>
</evidence>
<sequence length="57" mass="6593">MYFVHEYRSDAGDAEIRRSSRFEIVPMEVGGTPCESRRRFANDTADDSVVFFYAQLP</sequence>
<proteinExistence type="predicted"/>
<reference evidence="2" key="1">
    <citation type="submission" date="2017-08" db="EMBL/GenBank/DDBJ databases">
        <authorList>
            <person name="Varghese N."/>
            <person name="Submissions S."/>
        </authorList>
    </citation>
    <scope>NUCLEOTIDE SEQUENCE [LARGE SCALE GENOMIC DNA]</scope>
    <source>
        <strain evidence="2">JC23</strain>
    </source>
</reference>
<gene>
    <name evidence="1" type="ORF">SAMN05877842_112122</name>
</gene>
<dbReference type="Proteomes" id="UP000219252">
    <property type="component" value="Unassembled WGS sequence"/>
</dbReference>
<protein>
    <submittedName>
        <fullName evidence="1">Uncharacterized protein</fullName>
    </submittedName>
</protein>
<dbReference type="AlphaFoldDB" id="A0A285UM30"/>
<dbReference type="EMBL" id="OBQC01000012">
    <property type="protein sequence ID" value="SOC42458.1"/>
    <property type="molecule type" value="Genomic_DNA"/>
</dbReference>
<evidence type="ECO:0000313" key="2">
    <source>
        <dbReference type="Proteomes" id="UP000219252"/>
    </source>
</evidence>
<keyword evidence="2" id="KW-1185">Reference proteome</keyword>
<accession>A0A285UM30</accession>
<name>A0A285UM30_9BACL</name>
<organism evidence="1 2">
    <name type="scientific">Ureibacillus acetophenoni</name>
    <dbReference type="NCBI Taxonomy" id="614649"/>
    <lineage>
        <taxon>Bacteria</taxon>
        <taxon>Bacillati</taxon>
        <taxon>Bacillota</taxon>
        <taxon>Bacilli</taxon>
        <taxon>Bacillales</taxon>
        <taxon>Caryophanaceae</taxon>
        <taxon>Ureibacillus</taxon>
    </lineage>
</organism>